<feature type="transmembrane region" description="Helical" evidence="11">
    <location>
        <begin position="115"/>
        <end position="135"/>
    </location>
</feature>
<dbReference type="GO" id="GO:0015293">
    <property type="term" value="F:symporter activity"/>
    <property type="evidence" value="ECO:0007669"/>
    <property type="project" value="UniProtKB-KW"/>
</dbReference>
<dbReference type="RefSeq" id="WP_121792609.1">
    <property type="nucleotide sequence ID" value="NZ_RDBF01000001.1"/>
</dbReference>
<evidence type="ECO:0000256" key="6">
    <source>
        <dbReference type="ARBA" id="ARBA00022847"/>
    </source>
</evidence>
<feature type="transmembrane region" description="Helical" evidence="11">
    <location>
        <begin position="316"/>
        <end position="335"/>
    </location>
</feature>
<dbReference type="InterPro" id="IPR011701">
    <property type="entry name" value="MFS"/>
</dbReference>
<dbReference type="EMBL" id="RDBF01000001">
    <property type="protein sequence ID" value="RLV57200.1"/>
    <property type="molecule type" value="Genomic_DNA"/>
</dbReference>
<dbReference type="Proteomes" id="UP000282515">
    <property type="component" value="Unassembled WGS sequence"/>
</dbReference>
<keyword evidence="14" id="KW-1185">Reference proteome</keyword>
<evidence type="ECO:0000256" key="10">
    <source>
        <dbReference type="ARBA" id="ARBA00039918"/>
    </source>
</evidence>
<evidence type="ECO:0000256" key="7">
    <source>
        <dbReference type="ARBA" id="ARBA00022989"/>
    </source>
</evidence>
<evidence type="ECO:0000313" key="13">
    <source>
        <dbReference type="EMBL" id="RLV57200.1"/>
    </source>
</evidence>
<feature type="transmembrane region" description="Helical" evidence="11">
    <location>
        <begin position="34"/>
        <end position="51"/>
    </location>
</feature>
<dbReference type="PANTHER" id="PTHR43528">
    <property type="entry name" value="ALPHA-KETOGLUTARATE PERMEASE"/>
    <property type="match status" value="1"/>
</dbReference>
<keyword evidence="8 11" id="KW-0472">Membrane</keyword>
<evidence type="ECO:0000256" key="3">
    <source>
        <dbReference type="ARBA" id="ARBA00022448"/>
    </source>
</evidence>
<feature type="transmembrane region" description="Helical" evidence="11">
    <location>
        <begin position="341"/>
        <end position="360"/>
    </location>
</feature>
<keyword evidence="7 11" id="KW-1133">Transmembrane helix</keyword>
<evidence type="ECO:0000256" key="11">
    <source>
        <dbReference type="SAM" id="Phobius"/>
    </source>
</evidence>
<evidence type="ECO:0000256" key="5">
    <source>
        <dbReference type="ARBA" id="ARBA00022692"/>
    </source>
</evidence>
<sequence>MAHTIEPDAVNAPTSKRRSLVASTVGNVLEWYEWSAYAVFAPFIAAVMFSQDDPVSALLSTFAVFAVGFLMRPLGGIVFGRIADRRGRKFVLITTMLMMAGGSFAIGIMPTYESIGAFASLLLLLARMVQGFAHGGESATANTYVAEIAPPNRRGMWGSIVFVAIFGGSVLAYTVGGVITASTSESAVGEWGWRIPFLIGGVAALVVLVLRRGMEESEVFADGNAPAGGTPAAESAPVVEVPRSQVVRGIVLVIAMTSGITAAHYTWTSYVSTYAIAEQGMAASSAYWMSVIAQALALASLPLWGRFSDRVGRRPVLLAFAVAMIVLQFPLMGLISDQPWTLLVAATLALVVVAMPGALLSSTMSEVFPTRVRTQAIGFAYSISVAVFGGSAPYLNQLLNNLGIGWASSLYIVVLCVATGVAVWLLPETKGIDLATAGSTPRRVRR</sequence>
<reference evidence="13 14" key="1">
    <citation type="submission" date="2018-10" db="EMBL/GenBank/DDBJ databases">
        <title>Aeromicrobium sp. 9W16Y-2 whole genome shotgun sequence.</title>
        <authorList>
            <person name="Li F."/>
        </authorList>
    </citation>
    <scope>NUCLEOTIDE SEQUENCE [LARGE SCALE GENOMIC DNA]</scope>
    <source>
        <strain evidence="13 14">9W16Y-2</strain>
    </source>
</reference>
<feature type="transmembrane region" description="Helical" evidence="11">
    <location>
        <begin position="246"/>
        <end position="267"/>
    </location>
</feature>
<dbReference type="SUPFAM" id="SSF103473">
    <property type="entry name" value="MFS general substrate transporter"/>
    <property type="match status" value="1"/>
</dbReference>
<evidence type="ECO:0000259" key="12">
    <source>
        <dbReference type="PROSITE" id="PS50850"/>
    </source>
</evidence>
<comment type="subcellular location">
    <subcellularLocation>
        <location evidence="1">Cell membrane</location>
        <topology evidence="1">Multi-pass membrane protein</topology>
    </subcellularLocation>
</comment>
<keyword evidence="6" id="KW-0769">Symport</keyword>
<evidence type="ECO:0000256" key="1">
    <source>
        <dbReference type="ARBA" id="ARBA00004651"/>
    </source>
</evidence>
<keyword evidence="4" id="KW-1003">Cell membrane</keyword>
<name>A0A3L8PPE1_9ACTN</name>
<feature type="domain" description="Major facilitator superfamily (MFS) profile" evidence="12">
    <location>
        <begin position="19"/>
        <end position="430"/>
    </location>
</feature>
<dbReference type="PROSITE" id="PS00217">
    <property type="entry name" value="SUGAR_TRANSPORT_2"/>
    <property type="match status" value="1"/>
</dbReference>
<comment type="caution">
    <text evidence="13">The sequence shown here is derived from an EMBL/GenBank/DDBJ whole genome shotgun (WGS) entry which is preliminary data.</text>
</comment>
<evidence type="ECO:0000313" key="14">
    <source>
        <dbReference type="Proteomes" id="UP000282515"/>
    </source>
</evidence>
<dbReference type="PROSITE" id="PS50850">
    <property type="entry name" value="MFS"/>
    <property type="match status" value="1"/>
</dbReference>
<dbReference type="InterPro" id="IPR051084">
    <property type="entry name" value="H+-coupled_symporters"/>
</dbReference>
<dbReference type="AlphaFoldDB" id="A0A3L8PPE1"/>
<feature type="transmembrane region" description="Helical" evidence="11">
    <location>
        <begin position="90"/>
        <end position="109"/>
    </location>
</feature>
<evidence type="ECO:0000256" key="9">
    <source>
        <dbReference type="ARBA" id="ARBA00037295"/>
    </source>
</evidence>
<feature type="transmembrane region" description="Helical" evidence="11">
    <location>
        <begin position="57"/>
        <end position="78"/>
    </location>
</feature>
<keyword evidence="5 11" id="KW-0812">Transmembrane</keyword>
<dbReference type="InterPro" id="IPR020846">
    <property type="entry name" value="MFS_dom"/>
</dbReference>
<dbReference type="OrthoDB" id="9066401at2"/>
<feature type="transmembrane region" description="Helical" evidence="11">
    <location>
        <begin position="404"/>
        <end position="426"/>
    </location>
</feature>
<dbReference type="Gene3D" id="1.20.1250.20">
    <property type="entry name" value="MFS general substrate transporter like domains"/>
    <property type="match status" value="2"/>
</dbReference>
<keyword evidence="3" id="KW-0813">Transport</keyword>
<dbReference type="Pfam" id="PF07690">
    <property type="entry name" value="MFS_1"/>
    <property type="match status" value="1"/>
</dbReference>
<feature type="transmembrane region" description="Helical" evidence="11">
    <location>
        <begin position="372"/>
        <end position="392"/>
    </location>
</feature>
<organism evidence="13 14">
    <name type="scientific">Aeromicrobium phragmitis</name>
    <dbReference type="NCBI Taxonomy" id="2478914"/>
    <lineage>
        <taxon>Bacteria</taxon>
        <taxon>Bacillati</taxon>
        <taxon>Actinomycetota</taxon>
        <taxon>Actinomycetes</taxon>
        <taxon>Propionibacteriales</taxon>
        <taxon>Nocardioidaceae</taxon>
        <taxon>Aeromicrobium</taxon>
    </lineage>
</organism>
<gene>
    <name evidence="13" type="ORF">D9V41_00665</name>
</gene>
<feature type="transmembrane region" description="Helical" evidence="11">
    <location>
        <begin position="191"/>
        <end position="210"/>
    </location>
</feature>
<evidence type="ECO:0000256" key="2">
    <source>
        <dbReference type="ARBA" id="ARBA00008240"/>
    </source>
</evidence>
<dbReference type="PANTHER" id="PTHR43528:SF1">
    <property type="entry name" value="ALPHA-KETOGLUTARATE PERMEASE"/>
    <property type="match status" value="1"/>
</dbReference>
<dbReference type="GO" id="GO:0005886">
    <property type="term" value="C:plasma membrane"/>
    <property type="evidence" value="ECO:0007669"/>
    <property type="project" value="UniProtKB-SubCell"/>
</dbReference>
<dbReference type="FunFam" id="1.20.1250.20:FF:000001">
    <property type="entry name" value="Dicarboxylate MFS transporter"/>
    <property type="match status" value="1"/>
</dbReference>
<evidence type="ECO:0000256" key="8">
    <source>
        <dbReference type="ARBA" id="ARBA00023136"/>
    </source>
</evidence>
<accession>A0A3L8PPE1</accession>
<proteinExistence type="inferred from homology"/>
<dbReference type="InterPro" id="IPR036259">
    <property type="entry name" value="MFS_trans_sf"/>
</dbReference>
<feature type="transmembrane region" description="Helical" evidence="11">
    <location>
        <begin position="156"/>
        <end position="179"/>
    </location>
</feature>
<comment type="function">
    <text evidence="9">May be a proton symporter involved in the uptake of osmolytes such as proline and glycine betaine.</text>
</comment>
<feature type="transmembrane region" description="Helical" evidence="11">
    <location>
        <begin position="287"/>
        <end position="304"/>
    </location>
</feature>
<evidence type="ECO:0000256" key="4">
    <source>
        <dbReference type="ARBA" id="ARBA00022475"/>
    </source>
</evidence>
<comment type="similarity">
    <text evidence="2">Belongs to the major facilitator superfamily. Metabolite:H+ Symporter (MHS) family (TC 2.A.1.6) family.</text>
</comment>
<protein>
    <recommendedName>
        <fullName evidence="10">Putative proline/betaine transporter</fullName>
    </recommendedName>
</protein>
<dbReference type="InterPro" id="IPR005829">
    <property type="entry name" value="Sugar_transporter_CS"/>
</dbReference>